<keyword evidence="2" id="KW-1185">Reference proteome</keyword>
<proteinExistence type="predicted"/>
<evidence type="ECO:0000313" key="2">
    <source>
        <dbReference type="Proteomes" id="UP000321408"/>
    </source>
</evidence>
<gene>
    <name evidence="1" type="ORF">DSAG12_00218</name>
</gene>
<dbReference type="AlphaFoldDB" id="A0A5B9D5V5"/>
<dbReference type="Proteomes" id="UP000321408">
    <property type="component" value="Chromosome"/>
</dbReference>
<sequence>MKKQELMTVPSPKDMKYLFIRFENEKNNEKGEFLIETSKFIEGKASLNAYFLNLCLIILIMGLTLIIPLLLFPTFYSIKTNTISDLGVYLNNPQGAPIFNAGILITGVLQIPFTMKIYQMIEKGDSKLAKITQLFSLIGALGFIIVGIFPSNIRIPHLLGAFMVFFGYFIIANIDWIILIRKRKRNEEIKENTGHLGIFYIIFNLIAIQFGISLYLSIFYPIYSYGIFSSSLWEWIFFLAIMSWSVVYFINYNKTRLFKSKILNPFFILNKKSRSPLVH</sequence>
<organism evidence="1 2">
    <name type="scientific">Promethearchaeum syntrophicum</name>
    <dbReference type="NCBI Taxonomy" id="2594042"/>
    <lineage>
        <taxon>Archaea</taxon>
        <taxon>Promethearchaeati</taxon>
        <taxon>Promethearchaeota</taxon>
        <taxon>Promethearchaeia</taxon>
        <taxon>Promethearchaeales</taxon>
        <taxon>Promethearchaeaceae</taxon>
        <taxon>Promethearchaeum</taxon>
    </lineage>
</organism>
<reference evidence="1 2" key="1">
    <citation type="journal article" date="2020" name="Nature">
        <title>Isolation of an archaeon at the prokaryote-eukaryote interface.</title>
        <authorList>
            <person name="Imachi H."/>
            <person name="Nobu M.K."/>
            <person name="Nakahara N."/>
            <person name="Morono Y."/>
            <person name="Ogawara M."/>
            <person name="Takaki Y."/>
            <person name="Takano Y."/>
            <person name="Uematsu K."/>
            <person name="Ikuta T."/>
            <person name="Ito M."/>
            <person name="Matsui Y."/>
            <person name="Miyazaki M."/>
            <person name="Murata K."/>
            <person name="Saito Y."/>
            <person name="Sakai S."/>
            <person name="Song C."/>
            <person name="Tasumi E."/>
            <person name="Yamanaka Y."/>
            <person name="Yamaguchi T."/>
            <person name="Kamagata Y."/>
            <person name="Tamaki H."/>
            <person name="Takai K."/>
        </authorList>
    </citation>
    <scope>NUCLEOTIDE SEQUENCE [LARGE SCALE GENOMIC DNA]</scope>
    <source>
        <strain evidence="1 2">MK-D1</strain>
    </source>
</reference>
<dbReference type="InterPro" id="IPR009339">
    <property type="entry name" value="DUF998"/>
</dbReference>
<accession>A0A5B9D5V5</accession>
<protein>
    <submittedName>
        <fullName evidence="1">DUF998 domain-containing protein</fullName>
    </submittedName>
</protein>
<name>A0A5B9D5V5_9ARCH</name>
<dbReference type="EMBL" id="CP042905">
    <property type="protein sequence ID" value="QEE14405.2"/>
    <property type="molecule type" value="Genomic_DNA"/>
</dbReference>
<evidence type="ECO:0000313" key="1">
    <source>
        <dbReference type="EMBL" id="QEE14405.2"/>
    </source>
</evidence>
<reference evidence="1 2" key="2">
    <citation type="journal article" date="2024" name="Int. J. Syst. Evol. Microbiol.">
        <title>Promethearchaeum syntrophicum gen. nov., sp. nov., an anaerobic, obligately syntrophic archaeon, the first isolate of the lineage 'Asgard' archaea, and proposal of the new archaeal phylum Promethearchaeota phyl. nov. and kingdom Promethearchaeati regn. nov.</title>
        <authorList>
            <person name="Imachi H."/>
            <person name="Nobu M.K."/>
            <person name="Kato S."/>
            <person name="Takaki Y."/>
            <person name="Miyazaki M."/>
            <person name="Miyata M."/>
            <person name="Ogawara M."/>
            <person name="Saito Y."/>
            <person name="Sakai S."/>
            <person name="Tahara Y.O."/>
            <person name="Takano Y."/>
            <person name="Tasumi E."/>
            <person name="Uematsu K."/>
            <person name="Yoshimura T."/>
            <person name="Itoh T."/>
            <person name="Ohkuma M."/>
            <person name="Takai K."/>
        </authorList>
    </citation>
    <scope>NUCLEOTIDE SEQUENCE [LARGE SCALE GENOMIC DNA]</scope>
    <source>
        <strain evidence="1 2">MK-D1</strain>
    </source>
</reference>
<dbReference type="Pfam" id="PF06197">
    <property type="entry name" value="DUF998"/>
    <property type="match status" value="1"/>
</dbReference>
<dbReference type="KEGG" id="psyt:DSAG12_00218"/>